<evidence type="ECO:0000256" key="5">
    <source>
        <dbReference type="ARBA" id="ARBA00023136"/>
    </source>
</evidence>
<dbReference type="GO" id="GO:0016020">
    <property type="term" value="C:membrane"/>
    <property type="evidence" value="ECO:0007669"/>
    <property type="project" value="UniProtKB-SubCell"/>
</dbReference>
<reference evidence="7 8" key="1">
    <citation type="submission" date="2018-09" db="EMBL/GenBank/DDBJ databases">
        <authorList>
            <person name="Postec A."/>
        </authorList>
    </citation>
    <scope>NUCLEOTIDE SEQUENCE [LARGE SCALE GENOMIC DNA]</scope>
    <source>
        <strain evidence="7">70B-A</strain>
    </source>
</reference>
<accession>A0A3P7PX71</accession>
<dbReference type="Proteomes" id="UP000279029">
    <property type="component" value="Chromosome"/>
</dbReference>
<evidence type="ECO:0000313" key="8">
    <source>
        <dbReference type="Proteomes" id="UP000279029"/>
    </source>
</evidence>
<organism evidence="7 8">
    <name type="scientific">Petrocella atlantisensis</name>
    <dbReference type="NCBI Taxonomy" id="2173034"/>
    <lineage>
        <taxon>Bacteria</taxon>
        <taxon>Bacillati</taxon>
        <taxon>Bacillota</taxon>
        <taxon>Clostridia</taxon>
        <taxon>Lachnospirales</taxon>
        <taxon>Vallitaleaceae</taxon>
        <taxon>Petrocella</taxon>
    </lineage>
</organism>
<evidence type="ECO:0000256" key="1">
    <source>
        <dbReference type="ARBA" id="ARBA00004141"/>
    </source>
</evidence>
<keyword evidence="5 6" id="KW-0472">Membrane</keyword>
<keyword evidence="3 6" id="KW-0812">Transmembrane</keyword>
<feature type="transmembrane region" description="Helical" evidence="6">
    <location>
        <begin position="31"/>
        <end position="51"/>
    </location>
</feature>
<evidence type="ECO:0000256" key="2">
    <source>
        <dbReference type="ARBA" id="ARBA00010388"/>
    </source>
</evidence>
<feature type="transmembrane region" description="Helical" evidence="6">
    <location>
        <begin position="71"/>
        <end position="98"/>
    </location>
</feature>
<feature type="transmembrane region" description="Helical" evidence="6">
    <location>
        <begin position="6"/>
        <end position="24"/>
    </location>
</feature>
<evidence type="ECO:0000256" key="6">
    <source>
        <dbReference type="SAM" id="Phobius"/>
    </source>
</evidence>
<sequence>MERLFNGESISILLFLIGVYGLLARRNIIKTVIALAIMQSAIILFFLTINYEDGRIPPIGDVTIHTAVDPVPQALMITAIVIGVAVTAVSLTMFISLYHHYGTTNWLKVINKRRED</sequence>
<dbReference type="RefSeq" id="WP_125137051.1">
    <property type="nucleotide sequence ID" value="NZ_LR130778.1"/>
</dbReference>
<dbReference type="KEGG" id="cbar:PATL70BA_1910"/>
<dbReference type="OrthoDB" id="9799219at2"/>
<dbReference type="PANTHER" id="PTHR34583">
    <property type="entry name" value="ANTIPORTER SUBUNIT MNHC2-RELATED"/>
    <property type="match status" value="1"/>
</dbReference>
<comment type="similarity">
    <text evidence="2">Belongs to the CPA3 antiporters (TC 2.A.63) subunit C family.</text>
</comment>
<dbReference type="InterPro" id="IPR050601">
    <property type="entry name" value="CPA3_antiporter_subunitC"/>
</dbReference>
<dbReference type="Pfam" id="PF00420">
    <property type="entry name" value="Oxidored_q2"/>
    <property type="match status" value="1"/>
</dbReference>
<name>A0A3P7PX71_9FIRM</name>
<dbReference type="Gene3D" id="1.10.287.3510">
    <property type="match status" value="1"/>
</dbReference>
<dbReference type="AlphaFoldDB" id="A0A3P7PX71"/>
<keyword evidence="8" id="KW-1185">Reference proteome</keyword>
<protein>
    <submittedName>
        <fullName evidence="7">Uncharacterized protein</fullName>
    </submittedName>
</protein>
<evidence type="ECO:0000256" key="4">
    <source>
        <dbReference type="ARBA" id="ARBA00022989"/>
    </source>
</evidence>
<evidence type="ECO:0000313" key="7">
    <source>
        <dbReference type="EMBL" id="VDN47801.1"/>
    </source>
</evidence>
<proteinExistence type="inferred from homology"/>
<keyword evidence="4 6" id="KW-1133">Transmembrane helix</keyword>
<evidence type="ECO:0000256" key="3">
    <source>
        <dbReference type="ARBA" id="ARBA00022692"/>
    </source>
</evidence>
<dbReference type="PANTHER" id="PTHR34583:SF3">
    <property type="entry name" value="MULTISUBUNIT SODIUM_HYDROGEN ANTIPORTER, MNHC SUBUNIT"/>
    <property type="match status" value="1"/>
</dbReference>
<gene>
    <name evidence="7" type="ORF">PATL70BA_1910</name>
</gene>
<dbReference type="InterPro" id="IPR039428">
    <property type="entry name" value="NUOK/Mnh_C1-like"/>
</dbReference>
<dbReference type="EMBL" id="LR130778">
    <property type="protein sequence ID" value="VDN47801.1"/>
    <property type="molecule type" value="Genomic_DNA"/>
</dbReference>
<comment type="subcellular location">
    <subcellularLocation>
        <location evidence="1">Membrane</location>
        <topology evidence="1">Multi-pass membrane protein</topology>
    </subcellularLocation>
</comment>